<feature type="transmembrane region" description="Helical" evidence="5">
    <location>
        <begin position="106"/>
        <end position="124"/>
    </location>
</feature>
<dbReference type="Proteomes" id="UP000271889">
    <property type="component" value="Unassembled WGS sequence"/>
</dbReference>
<dbReference type="SUPFAM" id="SSF81321">
    <property type="entry name" value="Family A G protein-coupled receptor-like"/>
    <property type="match status" value="1"/>
</dbReference>
<dbReference type="Gene3D" id="1.20.1070.10">
    <property type="entry name" value="Rhodopsin 7-helix transmembrane proteins"/>
    <property type="match status" value="1"/>
</dbReference>
<feature type="transmembrane region" description="Helical" evidence="5">
    <location>
        <begin position="75"/>
        <end position="94"/>
    </location>
</feature>
<keyword evidence="4 5" id="KW-0472">Membrane</keyword>
<dbReference type="OrthoDB" id="5839164at2759"/>
<dbReference type="PANTHER" id="PTHR46641:SF18">
    <property type="entry name" value="G-PROTEIN COUPLED RECEPTORS FAMILY 1 PROFILE DOMAIN-CONTAINING PROTEIN"/>
    <property type="match status" value="1"/>
</dbReference>
<evidence type="ECO:0000256" key="3">
    <source>
        <dbReference type="ARBA" id="ARBA00022989"/>
    </source>
</evidence>
<dbReference type="GO" id="GO:0016020">
    <property type="term" value="C:membrane"/>
    <property type="evidence" value="ECO:0007669"/>
    <property type="project" value="UniProtKB-SubCell"/>
</dbReference>
<evidence type="ECO:0000313" key="8">
    <source>
        <dbReference type="Proteomes" id="UP000271889"/>
    </source>
</evidence>
<keyword evidence="8" id="KW-1185">Reference proteome</keyword>
<evidence type="ECO:0000256" key="1">
    <source>
        <dbReference type="ARBA" id="ARBA00004370"/>
    </source>
</evidence>
<comment type="subcellular location">
    <subcellularLocation>
        <location evidence="1">Membrane</location>
    </subcellularLocation>
</comment>
<organism evidence="7 8">
    <name type="scientific">Cylicostephanus goldi</name>
    <name type="common">Nematode worm</name>
    <dbReference type="NCBI Taxonomy" id="71465"/>
    <lineage>
        <taxon>Eukaryota</taxon>
        <taxon>Metazoa</taxon>
        <taxon>Ecdysozoa</taxon>
        <taxon>Nematoda</taxon>
        <taxon>Chromadorea</taxon>
        <taxon>Rhabditida</taxon>
        <taxon>Rhabditina</taxon>
        <taxon>Rhabditomorpha</taxon>
        <taxon>Strongyloidea</taxon>
        <taxon>Strongylidae</taxon>
        <taxon>Cylicostephanus</taxon>
    </lineage>
</organism>
<reference evidence="7 8" key="1">
    <citation type="submission" date="2018-11" db="EMBL/GenBank/DDBJ databases">
        <authorList>
            <consortium name="Pathogen Informatics"/>
        </authorList>
    </citation>
    <scope>NUCLEOTIDE SEQUENCE [LARGE SCALE GENOMIC DNA]</scope>
</reference>
<evidence type="ECO:0000313" key="7">
    <source>
        <dbReference type="EMBL" id="VDK43411.1"/>
    </source>
</evidence>
<keyword evidence="3 5" id="KW-1133">Transmembrane helix</keyword>
<protein>
    <recommendedName>
        <fullName evidence="6">G-protein coupled receptors family 1 profile domain-containing protein</fullName>
    </recommendedName>
</protein>
<evidence type="ECO:0000256" key="4">
    <source>
        <dbReference type="ARBA" id="ARBA00023136"/>
    </source>
</evidence>
<name>A0A3P6RHY6_CYLGO</name>
<dbReference type="EMBL" id="UYRV01000204">
    <property type="protein sequence ID" value="VDK43411.1"/>
    <property type="molecule type" value="Genomic_DNA"/>
</dbReference>
<evidence type="ECO:0000256" key="2">
    <source>
        <dbReference type="ARBA" id="ARBA00022692"/>
    </source>
</evidence>
<accession>A0A3P6RHY6</accession>
<feature type="transmembrane region" description="Helical" evidence="5">
    <location>
        <begin position="158"/>
        <end position="183"/>
    </location>
</feature>
<keyword evidence="2 5" id="KW-0812">Transmembrane</keyword>
<feature type="non-terminal residue" evidence="7">
    <location>
        <position position="242"/>
    </location>
</feature>
<feature type="transmembrane region" description="Helical" evidence="5">
    <location>
        <begin position="20"/>
        <end position="40"/>
    </location>
</feature>
<sequence>MIIARKTREHFDKEMPHEFLHIYGLLAFLFFSRFFATQVIHACTNPASSWFEPLFWHTRSYIMTVSNISGTMSTWLTLMVTVETVMCVLMPFLFRQYCTKRTTWSFLLASLTVATLLNVANIIVERILFQSNSSCWYIRSMHLFIMRSSSVYEVIQKVYYWIQTTVAIIIPTVAMLICSILIVKQFTFKELGEAFSQRRKCVIRMTVATTVSHLLLEGPATLTHAAVALKVWSIVSMSSLLR</sequence>
<proteinExistence type="predicted"/>
<evidence type="ECO:0000256" key="5">
    <source>
        <dbReference type="SAM" id="Phobius"/>
    </source>
</evidence>
<dbReference type="InterPro" id="IPR052954">
    <property type="entry name" value="GPCR-Ligand_Int"/>
</dbReference>
<dbReference type="AlphaFoldDB" id="A0A3P6RHY6"/>
<feature type="domain" description="G-protein coupled receptors family 1 profile" evidence="6">
    <location>
        <begin position="1"/>
        <end position="242"/>
    </location>
</feature>
<dbReference type="PROSITE" id="PS50262">
    <property type="entry name" value="G_PROTEIN_RECEP_F1_2"/>
    <property type="match status" value="1"/>
</dbReference>
<dbReference type="PANTHER" id="PTHR46641">
    <property type="entry name" value="FMRFAMIDE RECEPTOR-RELATED"/>
    <property type="match status" value="1"/>
</dbReference>
<evidence type="ECO:0000259" key="6">
    <source>
        <dbReference type="PROSITE" id="PS50262"/>
    </source>
</evidence>
<dbReference type="InterPro" id="IPR017452">
    <property type="entry name" value="GPCR_Rhodpsn_7TM"/>
</dbReference>
<gene>
    <name evidence="7" type="ORF">CGOC_LOCUS167</name>
</gene>